<dbReference type="GO" id="GO:0005524">
    <property type="term" value="F:ATP binding"/>
    <property type="evidence" value="ECO:0007669"/>
    <property type="project" value="UniProtKB-KW"/>
</dbReference>
<evidence type="ECO:0000313" key="11">
    <source>
        <dbReference type="EMBL" id="KXT02907.1"/>
    </source>
</evidence>
<evidence type="ECO:0000256" key="1">
    <source>
        <dbReference type="ARBA" id="ARBA00004141"/>
    </source>
</evidence>
<dbReference type="AlphaFoldDB" id="A0A139HKK7"/>
<keyword evidence="4" id="KW-0547">Nucleotide-binding</keyword>
<feature type="transmembrane region" description="Helical" evidence="9">
    <location>
        <begin position="888"/>
        <end position="909"/>
    </location>
</feature>
<dbReference type="InterPro" id="IPR050352">
    <property type="entry name" value="ABCG_transporters"/>
</dbReference>
<dbReference type="Pfam" id="PF00005">
    <property type="entry name" value="ABC_tran"/>
    <property type="match status" value="1"/>
</dbReference>
<feature type="region of interest" description="Disordered" evidence="8">
    <location>
        <begin position="706"/>
        <end position="725"/>
    </location>
</feature>
<dbReference type="OrthoDB" id="66620at2759"/>
<keyword evidence="3 9" id="KW-0812">Transmembrane</keyword>
<evidence type="ECO:0000256" key="3">
    <source>
        <dbReference type="ARBA" id="ARBA00022692"/>
    </source>
</evidence>
<feature type="transmembrane region" description="Helical" evidence="9">
    <location>
        <begin position="261"/>
        <end position="283"/>
    </location>
</feature>
<feature type="domain" description="ABC transporter" evidence="10">
    <location>
        <begin position="410"/>
        <end position="648"/>
    </location>
</feature>
<evidence type="ECO:0000256" key="4">
    <source>
        <dbReference type="ARBA" id="ARBA00022741"/>
    </source>
</evidence>
<evidence type="ECO:0000256" key="6">
    <source>
        <dbReference type="ARBA" id="ARBA00022989"/>
    </source>
</evidence>
<dbReference type="STRING" id="321146.A0A139HKK7"/>
<keyword evidence="5" id="KW-0067">ATP-binding</keyword>
<dbReference type="Gene3D" id="3.40.50.300">
    <property type="entry name" value="P-loop containing nucleotide triphosphate hydrolases"/>
    <property type="match status" value="1"/>
</dbReference>
<feature type="transmembrane region" description="Helical" evidence="9">
    <location>
        <begin position="852"/>
        <end position="882"/>
    </location>
</feature>
<feature type="transmembrane region" description="Helical" evidence="9">
    <location>
        <begin position="762"/>
        <end position="782"/>
    </location>
</feature>
<organism evidence="11 12">
    <name type="scientific">Pseudocercospora eumusae</name>
    <dbReference type="NCBI Taxonomy" id="321146"/>
    <lineage>
        <taxon>Eukaryota</taxon>
        <taxon>Fungi</taxon>
        <taxon>Dikarya</taxon>
        <taxon>Ascomycota</taxon>
        <taxon>Pezizomycotina</taxon>
        <taxon>Dothideomycetes</taxon>
        <taxon>Dothideomycetidae</taxon>
        <taxon>Mycosphaerellales</taxon>
        <taxon>Mycosphaerellaceae</taxon>
        <taxon>Pseudocercospora</taxon>
    </lineage>
</organism>
<dbReference type="PANTHER" id="PTHR48041">
    <property type="entry name" value="ABC TRANSPORTER G FAMILY MEMBER 28"/>
    <property type="match status" value="1"/>
</dbReference>
<evidence type="ECO:0000256" key="9">
    <source>
        <dbReference type="SAM" id="Phobius"/>
    </source>
</evidence>
<dbReference type="GO" id="GO:0140359">
    <property type="term" value="F:ABC-type transporter activity"/>
    <property type="evidence" value="ECO:0007669"/>
    <property type="project" value="InterPro"/>
</dbReference>
<evidence type="ECO:0000256" key="5">
    <source>
        <dbReference type="ARBA" id="ARBA00022840"/>
    </source>
</evidence>
<evidence type="ECO:0000259" key="10">
    <source>
        <dbReference type="PROSITE" id="PS50893"/>
    </source>
</evidence>
<keyword evidence="2" id="KW-0813">Transport</keyword>
<gene>
    <name evidence="11" type="ORF">AC578_1829</name>
</gene>
<sequence length="1018" mass="111939">MPENNYFQRQGSAAGLAVPLWNAKNSTSSQRNWSASSFFLPFVYRCCVVIVLLTVPADCLLWITTSWLIRSRQSQLQSRNLHSLIDMATSTSINFGGLPSTMTFSTPTLPTSPATSAFFDDKELANSGYPNMSTKEFDILAYSLNSSNSSCYRKGALPVALAFNDTCNLGFYCPNSSNELPPQYCHPSEQCQIMRAGRQTCNPQGPLEPKICANGHYCPKGGKHEIQCKEGTFCPSGSYKPFKCSPGAWCPEGSARQIETIPLYLMIAIDVVLLALVAVGFGISKWRKSRPKEYTTLQGMDGAADDKMMLLRSSAKIERSASPHVASRTRSPSISISGPEHPTAIACKPASTHTRRASGRVDHYDGYADDDSVSLYDDDLEDDLSNSPDMQRFIRSMSRTVETSSIGLSFDFENLAFTTKKGKKILHGITGTMPRGSCWGVMGGSGAGKSTFVNVLMGKAHATDGSIKINGHHKDMSKYKKLIGYVPQDDIVFPELTVRENILHSARCRLPSRWRDKAIQDHVDALIACLQLTHVQHSRVGDAAKPVISGGQRKRVNIGMELAAAPMAIFLDEPTSGLDATSAASIMRLLRAISRLGVTTIAIIHQPREQIFYGFDQLLLLSQGRSVYAGPTEDVQGYFENLGFAFPQRSNPADALIDIITGDGAQYTVGAGKRETDVSQLIEAWTSTGQYRLHNRHLSTASFDGVPGRQRRRISNQSMNSTAEQEENLRKTMKARAATWPAQVFYCWKRAMVQQVRNATSFFFEITVGALAGVIIGLSAFASNGHLFQGIYHEPFMLLSSAVDYASTPQIGLLGAMAIGLAASAPGFWVFGEERLMYWRETASGHSRSAYYIGKLLSTLLRIGLSSFHFTVFLGVLATPLISFPKMYAANLAYFWCIYGLASIISMFVKRENGPLLAVLASLVIGVLGGVAPPLSKVKTWHMEWFWRLSPGVWFTEAYFSENLAPLAYLYKVDFAATSVGFTLHKYSLDVGVLFAIGAAYRVIAYFGLILINRKKQR</sequence>
<evidence type="ECO:0000256" key="7">
    <source>
        <dbReference type="ARBA" id="ARBA00023136"/>
    </source>
</evidence>
<feature type="transmembrane region" description="Helical" evidence="9">
    <location>
        <begin position="811"/>
        <end position="831"/>
    </location>
</feature>
<dbReference type="InterPro" id="IPR003439">
    <property type="entry name" value="ABC_transporter-like_ATP-bd"/>
</dbReference>
<feature type="transmembrane region" description="Helical" evidence="9">
    <location>
        <begin position="991"/>
        <end position="1012"/>
    </location>
</feature>
<protein>
    <recommendedName>
        <fullName evidence="10">ABC transporter domain-containing protein</fullName>
    </recommendedName>
</protein>
<dbReference type="GO" id="GO:0016020">
    <property type="term" value="C:membrane"/>
    <property type="evidence" value="ECO:0007669"/>
    <property type="project" value="UniProtKB-SubCell"/>
</dbReference>
<dbReference type="FunFam" id="3.40.50.300:FF:000367">
    <property type="entry name" value="ABC transporter G family member 24"/>
    <property type="match status" value="1"/>
</dbReference>
<dbReference type="GO" id="GO:0016887">
    <property type="term" value="F:ATP hydrolysis activity"/>
    <property type="evidence" value="ECO:0007669"/>
    <property type="project" value="InterPro"/>
</dbReference>
<dbReference type="InterPro" id="IPR003593">
    <property type="entry name" value="AAA+_ATPase"/>
</dbReference>
<comment type="subcellular location">
    <subcellularLocation>
        <location evidence="1">Membrane</location>
        <topology evidence="1">Multi-pass membrane protein</topology>
    </subcellularLocation>
</comment>
<keyword evidence="12" id="KW-1185">Reference proteome</keyword>
<comment type="caution">
    <text evidence="11">The sequence shown here is derived from an EMBL/GenBank/DDBJ whole genome shotgun (WGS) entry which is preliminary data.</text>
</comment>
<dbReference type="CDD" id="cd03213">
    <property type="entry name" value="ABCG_EPDR"/>
    <property type="match status" value="1"/>
</dbReference>
<proteinExistence type="predicted"/>
<dbReference type="SMART" id="SM00382">
    <property type="entry name" value="AAA"/>
    <property type="match status" value="1"/>
</dbReference>
<evidence type="ECO:0000256" key="2">
    <source>
        <dbReference type="ARBA" id="ARBA00022448"/>
    </source>
</evidence>
<dbReference type="PROSITE" id="PS00211">
    <property type="entry name" value="ABC_TRANSPORTER_1"/>
    <property type="match status" value="1"/>
</dbReference>
<dbReference type="Pfam" id="PF19055">
    <property type="entry name" value="ABC2_membrane_7"/>
    <property type="match status" value="1"/>
</dbReference>
<dbReference type="EMBL" id="LFZN01000036">
    <property type="protein sequence ID" value="KXT02907.1"/>
    <property type="molecule type" value="Genomic_DNA"/>
</dbReference>
<dbReference type="Proteomes" id="UP000070133">
    <property type="component" value="Unassembled WGS sequence"/>
</dbReference>
<dbReference type="PANTHER" id="PTHR48041:SF91">
    <property type="entry name" value="ABC TRANSPORTER G FAMILY MEMBER 28"/>
    <property type="match status" value="1"/>
</dbReference>
<dbReference type="SUPFAM" id="SSF52540">
    <property type="entry name" value="P-loop containing nucleoside triphosphate hydrolases"/>
    <property type="match status" value="1"/>
</dbReference>
<dbReference type="InterPro" id="IPR017871">
    <property type="entry name" value="ABC_transporter-like_CS"/>
</dbReference>
<dbReference type="InterPro" id="IPR043926">
    <property type="entry name" value="ABCG_dom"/>
</dbReference>
<feature type="transmembrane region" description="Helical" evidence="9">
    <location>
        <begin position="42"/>
        <end position="69"/>
    </location>
</feature>
<keyword evidence="7 9" id="KW-0472">Membrane</keyword>
<keyword evidence="6 9" id="KW-1133">Transmembrane helix</keyword>
<feature type="transmembrane region" description="Helical" evidence="9">
    <location>
        <begin position="916"/>
        <end position="935"/>
    </location>
</feature>
<evidence type="ECO:0000256" key="8">
    <source>
        <dbReference type="SAM" id="MobiDB-lite"/>
    </source>
</evidence>
<evidence type="ECO:0000313" key="12">
    <source>
        <dbReference type="Proteomes" id="UP000070133"/>
    </source>
</evidence>
<name>A0A139HKK7_9PEZI</name>
<dbReference type="PROSITE" id="PS50893">
    <property type="entry name" value="ABC_TRANSPORTER_2"/>
    <property type="match status" value="1"/>
</dbReference>
<accession>A0A139HKK7</accession>
<feature type="region of interest" description="Disordered" evidence="8">
    <location>
        <begin position="321"/>
        <end position="343"/>
    </location>
</feature>
<reference evidence="11 12" key="1">
    <citation type="submission" date="2015-07" db="EMBL/GenBank/DDBJ databases">
        <title>Comparative genomics of the Sigatoka disease complex on banana suggests a link between parallel evolutionary changes in Pseudocercospora fijiensis and Pseudocercospora eumusae and increased virulence on the banana host.</title>
        <authorList>
            <person name="Chang T.-C."/>
            <person name="Salvucci A."/>
            <person name="Crous P.W."/>
            <person name="Stergiopoulos I."/>
        </authorList>
    </citation>
    <scope>NUCLEOTIDE SEQUENCE [LARGE SCALE GENOMIC DNA]</scope>
    <source>
        <strain evidence="11 12">CBS 114824</strain>
    </source>
</reference>
<dbReference type="InterPro" id="IPR027417">
    <property type="entry name" value="P-loop_NTPase"/>
</dbReference>